<dbReference type="RefSeq" id="WP_284724105.1">
    <property type="nucleotide sequence ID" value="NZ_FXTU01000002.1"/>
</dbReference>
<evidence type="ECO:0000259" key="3">
    <source>
        <dbReference type="Pfam" id="PF01408"/>
    </source>
</evidence>
<protein>
    <submittedName>
        <fullName evidence="5">Scyllo-inositol 2-dehydrogenase (NADP+)</fullName>
    </submittedName>
</protein>
<dbReference type="InterPro" id="IPR051317">
    <property type="entry name" value="Gfo/Idh/MocA_oxidoreduct"/>
</dbReference>
<dbReference type="InterPro" id="IPR004104">
    <property type="entry name" value="Gfo/Idh/MocA-like_OxRdtase_C"/>
</dbReference>
<dbReference type="Proteomes" id="UP001157946">
    <property type="component" value="Unassembled WGS sequence"/>
</dbReference>
<dbReference type="PANTHER" id="PTHR43708">
    <property type="entry name" value="CONSERVED EXPRESSED OXIDOREDUCTASE (EUROFUNG)"/>
    <property type="match status" value="1"/>
</dbReference>
<dbReference type="AlphaFoldDB" id="A0AA45WM98"/>
<dbReference type="PANTHER" id="PTHR43708:SF5">
    <property type="entry name" value="CONSERVED EXPRESSED OXIDOREDUCTASE (EUROFUNG)-RELATED"/>
    <property type="match status" value="1"/>
</dbReference>
<name>A0AA45WM98_9BACL</name>
<proteinExistence type="inferred from homology"/>
<dbReference type="Pfam" id="PF02894">
    <property type="entry name" value="GFO_IDH_MocA_C"/>
    <property type="match status" value="1"/>
</dbReference>
<feature type="domain" description="Gfo/Idh/MocA-like oxidoreductase C-terminal" evidence="4">
    <location>
        <begin position="133"/>
        <end position="347"/>
    </location>
</feature>
<evidence type="ECO:0000313" key="5">
    <source>
        <dbReference type="EMBL" id="SMP13786.1"/>
    </source>
</evidence>
<evidence type="ECO:0000313" key="6">
    <source>
        <dbReference type="Proteomes" id="UP001157946"/>
    </source>
</evidence>
<dbReference type="Gene3D" id="3.30.360.10">
    <property type="entry name" value="Dihydrodipicolinate Reductase, domain 2"/>
    <property type="match status" value="1"/>
</dbReference>
<dbReference type="Gene3D" id="3.40.50.720">
    <property type="entry name" value="NAD(P)-binding Rossmann-like Domain"/>
    <property type="match status" value="1"/>
</dbReference>
<dbReference type="EMBL" id="FXTU01000002">
    <property type="protein sequence ID" value="SMP13786.1"/>
    <property type="molecule type" value="Genomic_DNA"/>
</dbReference>
<keyword evidence="2" id="KW-0560">Oxidoreductase</keyword>
<dbReference type="InterPro" id="IPR036291">
    <property type="entry name" value="NAD(P)-bd_dom_sf"/>
</dbReference>
<dbReference type="InterPro" id="IPR000683">
    <property type="entry name" value="Gfo/Idh/MocA-like_OxRdtase_N"/>
</dbReference>
<sequence length="347" mass="38378">MQPIQVGLIGFGFSGSTFHAPVITQVPGLNLTHVVSSDPSKVHRRLPQVEVLADPRALWDHPDIGLVVITTPNDTHFPYAKEALLSGKHVVIEKPFVIDVAEADELIKLATKQNRILSVYHNRRYDSDFLTVKQVVKQGLLGTVHTYEAHFDRYRPEVRIRWREQDVPGAGVLYDLGPHLIDQAIQLFGPPQTVWADLLMQRPQAQVTDCFHLILGYENGLRAILRAGCLVKAPGPRYQVHGSLGTLTKYGMDPQEEMLKQGMKPGDPGWGQESPEFQATLSTTVQGVEMQGTVPTLTGGYETYYQQLAQAIRGQADVPVSAQEARLTMQVISAAIVSAHEGRVVKI</sequence>
<organism evidence="5 6">
    <name type="scientific">Laceyella tengchongensis</name>
    <dbReference type="NCBI Taxonomy" id="574699"/>
    <lineage>
        <taxon>Bacteria</taxon>
        <taxon>Bacillati</taxon>
        <taxon>Bacillota</taxon>
        <taxon>Bacilli</taxon>
        <taxon>Bacillales</taxon>
        <taxon>Thermoactinomycetaceae</taxon>
        <taxon>Laceyella</taxon>
    </lineage>
</organism>
<dbReference type="Pfam" id="PF01408">
    <property type="entry name" value="GFO_IDH_MocA"/>
    <property type="match status" value="1"/>
</dbReference>
<keyword evidence="6" id="KW-1185">Reference proteome</keyword>
<reference evidence="5" key="1">
    <citation type="submission" date="2017-05" db="EMBL/GenBank/DDBJ databases">
        <authorList>
            <person name="Varghese N."/>
            <person name="Submissions S."/>
        </authorList>
    </citation>
    <scope>NUCLEOTIDE SEQUENCE</scope>
    <source>
        <strain evidence="5">DSM 45262</strain>
    </source>
</reference>
<gene>
    <name evidence="5" type="ORF">SAMN06265361_102509</name>
</gene>
<dbReference type="GO" id="GO:0016491">
    <property type="term" value="F:oxidoreductase activity"/>
    <property type="evidence" value="ECO:0007669"/>
    <property type="project" value="UniProtKB-KW"/>
</dbReference>
<dbReference type="SUPFAM" id="SSF51735">
    <property type="entry name" value="NAD(P)-binding Rossmann-fold domains"/>
    <property type="match status" value="1"/>
</dbReference>
<evidence type="ECO:0000259" key="4">
    <source>
        <dbReference type="Pfam" id="PF02894"/>
    </source>
</evidence>
<dbReference type="GO" id="GO:0000166">
    <property type="term" value="F:nucleotide binding"/>
    <property type="evidence" value="ECO:0007669"/>
    <property type="project" value="InterPro"/>
</dbReference>
<comment type="similarity">
    <text evidence="1">Belongs to the Gfo/Idh/MocA family.</text>
</comment>
<evidence type="ECO:0000256" key="2">
    <source>
        <dbReference type="ARBA" id="ARBA00023002"/>
    </source>
</evidence>
<dbReference type="NCBIfam" id="NF008607">
    <property type="entry name" value="PRK11579.1"/>
    <property type="match status" value="1"/>
</dbReference>
<evidence type="ECO:0000256" key="1">
    <source>
        <dbReference type="ARBA" id="ARBA00010928"/>
    </source>
</evidence>
<feature type="domain" description="Gfo/Idh/MocA-like oxidoreductase N-terminal" evidence="3">
    <location>
        <begin position="4"/>
        <end position="121"/>
    </location>
</feature>
<accession>A0AA45WM98</accession>
<comment type="caution">
    <text evidence="5">The sequence shown here is derived from an EMBL/GenBank/DDBJ whole genome shotgun (WGS) entry which is preliminary data.</text>
</comment>